<comment type="caution">
    <text evidence="2">The sequence shown here is derived from an EMBL/GenBank/DDBJ whole genome shotgun (WGS) entry which is preliminary data.</text>
</comment>
<reference evidence="2 3" key="1">
    <citation type="journal article" date="2019" name="Genome Biol. Evol.">
        <title>Insights into the evolution of the New World diploid cottons (Gossypium, subgenus Houzingenia) based on genome sequencing.</title>
        <authorList>
            <person name="Grover C.E."/>
            <person name="Arick M.A. 2nd"/>
            <person name="Thrash A."/>
            <person name="Conover J.L."/>
            <person name="Sanders W.S."/>
            <person name="Peterson D.G."/>
            <person name="Frelichowski J.E."/>
            <person name="Scheffler J.A."/>
            <person name="Scheffler B.E."/>
            <person name="Wendel J.F."/>
        </authorList>
    </citation>
    <scope>NUCLEOTIDE SEQUENCE [LARGE SCALE GENOMIC DNA]</scope>
    <source>
        <strain evidence="2">185</strain>
        <tissue evidence="2">Leaf</tissue>
    </source>
</reference>
<evidence type="ECO:0000256" key="1">
    <source>
        <dbReference type="SAM" id="MobiDB-lite"/>
    </source>
</evidence>
<sequence length="119" mass="13201">MAEHEEKKHEESLMDRIAEKIQGHDSSSSDSDNDKPSESSIKAKVFRLFGREKPVHHVLGGGKHLLGLCHEALTRSPKRELELGIALLFRGKKKAYKITDAIVGELTLLMQVLLGFGNA</sequence>
<dbReference type="EMBL" id="JABFAA010000008">
    <property type="protein sequence ID" value="MBA0689741.1"/>
    <property type="molecule type" value="Genomic_DNA"/>
</dbReference>
<evidence type="ECO:0000313" key="2">
    <source>
        <dbReference type="EMBL" id="MBA0689741.1"/>
    </source>
</evidence>
<gene>
    <name evidence="2" type="ORF">Goari_007456</name>
</gene>
<dbReference type="Proteomes" id="UP000593577">
    <property type="component" value="Unassembled WGS sequence"/>
</dbReference>
<keyword evidence="3" id="KW-1185">Reference proteome</keyword>
<feature type="non-terminal residue" evidence="2">
    <location>
        <position position="119"/>
    </location>
</feature>
<proteinExistence type="predicted"/>
<evidence type="ECO:0000313" key="3">
    <source>
        <dbReference type="Proteomes" id="UP000593577"/>
    </source>
</evidence>
<protein>
    <submittedName>
        <fullName evidence="2">Uncharacterized protein</fullName>
    </submittedName>
</protein>
<accession>A0A7J8XQZ3</accession>
<feature type="compositionally biased region" description="Basic and acidic residues" evidence="1">
    <location>
        <begin position="1"/>
        <end position="23"/>
    </location>
</feature>
<name>A0A7J8XQZ3_GOSAI</name>
<feature type="region of interest" description="Disordered" evidence="1">
    <location>
        <begin position="1"/>
        <end position="38"/>
    </location>
</feature>
<organism evidence="2 3">
    <name type="scientific">Gossypium aridum</name>
    <name type="common">American cotton</name>
    <name type="synonym">Erioxylum aridum</name>
    <dbReference type="NCBI Taxonomy" id="34290"/>
    <lineage>
        <taxon>Eukaryota</taxon>
        <taxon>Viridiplantae</taxon>
        <taxon>Streptophyta</taxon>
        <taxon>Embryophyta</taxon>
        <taxon>Tracheophyta</taxon>
        <taxon>Spermatophyta</taxon>
        <taxon>Magnoliopsida</taxon>
        <taxon>eudicotyledons</taxon>
        <taxon>Gunneridae</taxon>
        <taxon>Pentapetalae</taxon>
        <taxon>rosids</taxon>
        <taxon>malvids</taxon>
        <taxon>Malvales</taxon>
        <taxon>Malvaceae</taxon>
        <taxon>Malvoideae</taxon>
        <taxon>Gossypium</taxon>
    </lineage>
</organism>
<dbReference type="AlphaFoldDB" id="A0A7J8XQZ3"/>